<evidence type="ECO:0000313" key="4">
    <source>
        <dbReference type="Proteomes" id="UP001184150"/>
    </source>
</evidence>
<proteinExistence type="predicted"/>
<evidence type="ECO:0000313" key="3">
    <source>
        <dbReference type="EMBL" id="MDR6510327.1"/>
    </source>
</evidence>
<feature type="region of interest" description="Disordered" evidence="1">
    <location>
        <begin position="1"/>
        <end position="31"/>
    </location>
</feature>
<evidence type="ECO:0000259" key="2">
    <source>
        <dbReference type="Pfam" id="PF03551"/>
    </source>
</evidence>
<organism evidence="3 4">
    <name type="scientific">Novosphingobium capsulatum</name>
    <dbReference type="NCBI Taxonomy" id="13688"/>
    <lineage>
        <taxon>Bacteria</taxon>
        <taxon>Pseudomonadati</taxon>
        <taxon>Pseudomonadota</taxon>
        <taxon>Alphaproteobacteria</taxon>
        <taxon>Sphingomonadales</taxon>
        <taxon>Sphingomonadaceae</taxon>
        <taxon>Novosphingobium</taxon>
    </lineage>
</organism>
<dbReference type="InterPro" id="IPR005149">
    <property type="entry name" value="Tscrpt_reg_PadR_N"/>
</dbReference>
<evidence type="ECO:0000256" key="1">
    <source>
        <dbReference type="SAM" id="MobiDB-lite"/>
    </source>
</evidence>
<reference evidence="3 4" key="1">
    <citation type="submission" date="2023-07" db="EMBL/GenBank/DDBJ databases">
        <title>Sorghum-associated microbial communities from plants grown in Nebraska, USA.</title>
        <authorList>
            <person name="Schachtman D."/>
        </authorList>
    </citation>
    <scope>NUCLEOTIDE SEQUENCE [LARGE SCALE GENOMIC DNA]</scope>
    <source>
        <strain evidence="3 4">DS1027</strain>
    </source>
</reference>
<feature type="compositionally biased region" description="Gly residues" evidence="1">
    <location>
        <begin position="50"/>
        <end position="83"/>
    </location>
</feature>
<dbReference type="Pfam" id="PF03551">
    <property type="entry name" value="PadR"/>
    <property type="match status" value="1"/>
</dbReference>
<dbReference type="InterPro" id="IPR036390">
    <property type="entry name" value="WH_DNA-bd_sf"/>
</dbReference>
<dbReference type="Gene3D" id="1.10.10.10">
    <property type="entry name" value="Winged helix-like DNA-binding domain superfamily/Winged helix DNA-binding domain"/>
    <property type="match status" value="1"/>
</dbReference>
<dbReference type="RefSeq" id="WP_309804642.1">
    <property type="nucleotide sequence ID" value="NZ_JAVDRD010000002.1"/>
</dbReference>
<comment type="caution">
    <text evidence="3">The sequence shown here is derived from an EMBL/GenBank/DDBJ whole genome shotgun (WGS) entry which is preliminary data.</text>
</comment>
<dbReference type="SUPFAM" id="SSF46785">
    <property type="entry name" value="Winged helix' DNA-binding domain"/>
    <property type="match status" value="1"/>
</dbReference>
<dbReference type="Proteomes" id="UP001184150">
    <property type="component" value="Unassembled WGS sequence"/>
</dbReference>
<keyword evidence="4" id="KW-1185">Reference proteome</keyword>
<protein>
    <submittedName>
        <fullName evidence="3">DNA-binding PadR family transcriptional regulator</fullName>
    </submittedName>
</protein>
<dbReference type="PANTHER" id="PTHR43252">
    <property type="entry name" value="TRANSCRIPTIONAL REGULATOR YQJI"/>
    <property type="match status" value="1"/>
</dbReference>
<dbReference type="EMBL" id="JAVDRD010000002">
    <property type="protein sequence ID" value="MDR6510327.1"/>
    <property type="molecule type" value="Genomic_DNA"/>
</dbReference>
<gene>
    <name evidence="3" type="ORF">J2792_001187</name>
</gene>
<dbReference type="InterPro" id="IPR036388">
    <property type="entry name" value="WH-like_DNA-bd_sf"/>
</dbReference>
<keyword evidence="3" id="KW-0238">DNA-binding</keyword>
<accession>A0ABU1MJ83</accession>
<feature type="domain" description="Transcription regulator PadR N-terminal" evidence="2">
    <location>
        <begin position="100"/>
        <end position="169"/>
    </location>
</feature>
<feature type="region of interest" description="Disordered" evidence="1">
    <location>
        <begin position="48"/>
        <end position="83"/>
    </location>
</feature>
<dbReference type="GO" id="GO:0003677">
    <property type="term" value="F:DNA binding"/>
    <property type="evidence" value="ECO:0007669"/>
    <property type="project" value="UniProtKB-KW"/>
</dbReference>
<feature type="compositionally biased region" description="Gly residues" evidence="1">
    <location>
        <begin position="11"/>
        <end position="31"/>
    </location>
</feature>
<sequence length="239" mass="24789">MRFDSERPGRGKFGGWRGSAGEGHGGHCGGGRFGERMARKFAGRFDDEGGPFGGSPFDGGPFGGGPFGGGRGGRGGGGPFGRGRGGRGRMFAAGELRLLLLSLVAEQDRHGYELIKAVEDLTCGQYAPSPGVVYPTLALLVDEGLIAEAAGEGTRKAFTATEAGRAELAGKTEELKVIVDRLTSLAQAGAREASPPVRRAFANLALALRQRVAGGSFDNDTALAVADILDEAARKIERL</sequence>
<dbReference type="PANTHER" id="PTHR43252:SF7">
    <property type="entry name" value="TRANSCRIPTIONAL REGULATOR YQJI"/>
    <property type="match status" value="1"/>
</dbReference>
<name>A0ABU1MJ83_9SPHN</name>